<feature type="compositionally biased region" description="Low complexity" evidence="1">
    <location>
        <begin position="77"/>
        <end position="108"/>
    </location>
</feature>
<feature type="region of interest" description="Disordered" evidence="1">
    <location>
        <begin position="65"/>
        <end position="114"/>
    </location>
</feature>
<organism evidence="3 4">
    <name type="scientific">Mycolicibacterium smegmatis (strain ATCC 700084 / mc(2)155)</name>
    <name type="common">Mycobacterium smegmatis</name>
    <dbReference type="NCBI Taxonomy" id="246196"/>
    <lineage>
        <taxon>Bacteria</taxon>
        <taxon>Bacillati</taxon>
        <taxon>Actinomycetota</taxon>
        <taxon>Actinomycetes</taxon>
        <taxon>Mycobacteriales</taxon>
        <taxon>Mycobacteriaceae</taxon>
        <taxon>Mycolicibacterium</taxon>
    </lineage>
</organism>
<sequence>MLTTVSPPVHPATPARGVKAEISEVNHVSSAKNRRGFKIAAASFGAAGALAMAVVGLGAAQGLAEPDDTGTLPPEPAITTGETITETTAPTSPETSVATPSVSATTPSGFAEPH</sequence>
<evidence type="ECO:0000313" key="3">
    <source>
        <dbReference type="EMBL" id="AFP41310.1"/>
    </source>
</evidence>
<reference evidence="3 4" key="2">
    <citation type="journal article" date="2009" name="Genome Res.">
        <title>Ortho-proteogenomics: multiple proteomes investigation through orthology and a new MS-based protocol.</title>
        <authorList>
            <person name="Gallien S."/>
            <person name="Perrodou E."/>
            <person name="Carapito C."/>
            <person name="Deshayes C."/>
            <person name="Reyrat J.M."/>
            <person name="Van Dorsselaer A."/>
            <person name="Poch O."/>
            <person name="Schaeffer C."/>
            <person name="Lecompte O."/>
        </authorList>
    </citation>
    <scope>NUCLEOTIDE SEQUENCE [LARGE SCALE GENOMIC DNA]</scope>
    <source>
        <strain evidence="4">ATCC 700084 / mc(2)155</strain>
    </source>
</reference>
<reference evidence="3 4" key="1">
    <citation type="journal article" date="2007" name="Genome Biol.">
        <title>Interrupted coding sequences in Mycobacterium smegmatis: authentic mutations or sequencing errors?</title>
        <authorList>
            <person name="Deshayes C."/>
            <person name="Perrodou E."/>
            <person name="Gallien S."/>
            <person name="Euphrasie D."/>
            <person name="Schaeffer C."/>
            <person name="Van-Dorsselaer A."/>
            <person name="Poch O."/>
            <person name="Lecompte O."/>
            <person name="Reyrat J.M."/>
        </authorList>
    </citation>
    <scope>NUCLEOTIDE SEQUENCE [LARGE SCALE GENOMIC DNA]</scope>
    <source>
        <strain evidence="4">ATCC 700084 / mc(2)155</strain>
    </source>
</reference>
<keyword evidence="2" id="KW-1133">Transmembrane helix</keyword>
<accession>I7FIX6</accession>
<keyword evidence="2" id="KW-0812">Transmembrane</keyword>
<dbReference type="EMBL" id="CP001663">
    <property type="protein sequence ID" value="AFP41310.1"/>
    <property type="molecule type" value="Genomic_DNA"/>
</dbReference>
<feature type="transmembrane region" description="Helical" evidence="2">
    <location>
        <begin position="39"/>
        <end position="64"/>
    </location>
</feature>
<protein>
    <submittedName>
        <fullName evidence="3">Uncharacterized protein</fullName>
    </submittedName>
</protein>
<proteinExistence type="predicted"/>
<dbReference type="PATRIC" id="fig|246196.56.peg.4971"/>
<keyword evidence="2" id="KW-0472">Membrane</keyword>
<evidence type="ECO:0000256" key="2">
    <source>
        <dbReference type="SAM" id="Phobius"/>
    </source>
</evidence>
<dbReference type="KEGG" id="msg:MSMEI_4866"/>
<dbReference type="AlphaFoldDB" id="I7FIX6"/>
<evidence type="ECO:0000313" key="4">
    <source>
        <dbReference type="Proteomes" id="UP000006158"/>
    </source>
</evidence>
<evidence type="ECO:0000256" key="1">
    <source>
        <dbReference type="SAM" id="MobiDB-lite"/>
    </source>
</evidence>
<name>I7FIX6_MYCS2</name>
<dbReference type="Proteomes" id="UP000006158">
    <property type="component" value="Chromosome"/>
</dbReference>
<gene>
    <name evidence="3" type="ordered locus">MSMEI_4866</name>
</gene>